<reference evidence="1" key="2">
    <citation type="journal article" date="2023" name="Science">
        <title>Genomic signatures of disease resistance in endangered staghorn corals.</title>
        <authorList>
            <person name="Vollmer S.V."/>
            <person name="Selwyn J.D."/>
            <person name="Despard B.A."/>
            <person name="Roesel C.L."/>
        </authorList>
    </citation>
    <scope>NUCLEOTIDE SEQUENCE</scope>
    <source>
        <strain evidence="1">K2</strain>
    </source>
</reference>
<gene>
    <name evidence="1" type="ORF">P5673_014809</name>
</gene>
<dbReference type="Proteomes" id="UP001249851">
    <property type="component" value="Unassembled WGS sequence"/>
</dbReference>
<evidence type="ECO:0000313" key="1">
    <source>
        <dbReference type="EMBL" id="KAK2562067.1"/>
    </source>
</evidence>
<organism evidence="1 2">
    <name type="scientific">Acropora cervicornis</name>
    <name type="common">Staghorn coral</name>
    <dbReference type="NCBI Taxonomy" id="6130"/>
    <lineage>
        <taxon>Eukaryota</taxon>
        <taxon>Metazoa</taxon>
        <taxon>Cnidaria</taxon>
        <taxon>Anthozoa</taxon>
        <taxon>Hexacorallia</taxon>
        <taxon>Scleractinia</taxon>
        <taxon>Astrocoeniina</taxon>
        <taxon>Acroporidae</taxon>
        <taxon>Acropora</taxon>
    </lineage>
</organism>
<keyword evidence="2" id="KW-1185">Reference proteome</keyword>
<name>A0AAD9V5Q7_ACRCE</name>
<dbReference type="EMBL" id="JARQWQ010000030">
    <property type="protein sequence ID" value="KAK2562067.1"/>
    <property type="molecule type" value="Genomic_DNA"/>
</dbReference>
<proteinExistence type="predicted"/>
<dbReference type="AlphaFoldDB" id="A0AAD9V5Q7"/>
<sequence>MKGFERKQVETCPCSSFSWGVGFIKLFEEIFRKPGAALTKKLPSVKDTLPPKPNSFQVETNKRKMIFAPGYSSSKPAEKKNVPNARWSHILFT</sequence>
<evidence type="ECO:0000313" key="2">
    <source>
        <dbReference type="Proteomes" id="UP001249851"/>
    </source>
</evidence>
<reference evidence="1" key="1">
    <citation type="journal article" date="2023" name="G3 (Bethesda)">
        <title>Whole genome assembly and annotation of the endangered Caribbean coral Acropora cervicornis.</title>
        <authorList>
            <person name="Selwyn J.D."/>
            <person name="Vollmer S.V."/>
        </authorList>
    </citation>
    <scope>NUCLEOTIDE SEQUENCE</scope>
    <source>
        <strain evidence="1">K2</strain>
    </source>
</reference>
<protein>
    <submittedName>
        <fullName evidence="1">Uncharacterized protein</fullName>
    </submittedName>
</protein>
<accession>A0AAD9V5Q7</accession>
<comment type="caution">
    <text evidence="1">The sequence shown here is derived from an EMBL/GenBank/DDBJ whole genome shotgun (WGS) entry which is preliminary data.</text>
</comment>